<evidence type="ECO:0000256" key="6">
    <source>
        <dbReference type="ARBA" id="ARBA00023065"/>
    </source>
</evidence>
<evidence type="ECO:0000256" key="1">
    <source>
        <dbReference type="ARBA" id="ARBA00004141"/>
    </source>
</evidence>
<name>A0A1I2YDH7_9ACTN</name>
<evidence type="ECO:0000256" key="3">
    <source>
        <dbReference type="ARBA" id="ARBA00022448"/>
    </source>
</evidence>
<feature type="transmembrane region" description="Helical" evidence="8">
    <location>
        <begin position="28"/>
        <end position="53"/>
    </location>
</feature>
<comment type="similarity">
    <text evidence="2">Belongs to the cation diffusion facilitator (CDF) transporter (TC 2.A.4) family. SLC30A subfamily.</text>
</comment>
<dbReference type="AlphaFoldDB" id="A0A1I2YDH7"/>
<keyword evidence="4 8" id="KW-0812">Transmembrane</keyword>
<reference evidence="11 14" key="2">
    <citation type="submission" date="2020-07" db="EMBL/GenBank/DDBJ databases">
        <title>Sequencing the genomes of 1000 actinobacteria strains.</title>
        <authorList>
            <person name="Klenk H.-P."/>
        </authorList>
    </citation>
    <scope>NUCLEOTIDE SEQUENCE [LARGE SCALE GENOMIC DNA]</scope>
    <source>
        <strain evidence="11 14">DSM 45117</strain>
    </source>
</reference>
<feature type="transmembrane region" description="Helical" evidence="8">
    <location>
        <begin position="168"/>
        <end position="186"/>
    </location>
</feature>
<sequence>MAAGHGHGHGHAAPQGTATGGHRRRLMLVLLFTASVLVVQVVGAILSGSLALLADAGHMAADSAGIVLALGAVTLAQRAPTSRRTFGWQRAEILAAAANSVILFGLALYILVEAVQRLSEPPEVKSGLMLVVALVGLAANTASLLLLHRAQSDSLNLRGAYLEVLGDLLGSVAVVVAALVITLTGWQRADAVASGLVALMILPRAWGLLWEAIDVLLEAVPRGVDMEAVRHHITHVPGVVDVHDLHAWTITSGLPVLSAHVVVDEATMAGGHTGRVLDALCTCLAGHFDVEHSTFQIESATHREHESPVHD</sequence>
<dbReference type="InterPro" id="IPR036837">
    <property type="entry name" value="Cation_efflux_CTD_sf"/>
</dbReference>
<proteinExistence type="inferred from homology"/>
<dbReference type="SUPFAM" id="SSF161111">
    <property type="entry name" value="Cation efflux protein transmembrane domain-like"/>
    <property type="match status" value="1"/>
</dbReference>
<evidence type="ECO:0000259" key="9">
    <source>
        <dbReference type="Pfam" id="PF01545"/>
    </source>
</evidence>
<organism evidence="12 13">
    <name type="scientific">Actinopolymorpha cephalotaxi</name>
    <dbReference type="NCBI Taxonomy" id="504797"/>
    <lineage>
        <taxon>Bacteria</taxon>
        <taxon>Bacillati</taxon>
        <taxon>Actinomycetota</taxon>
        <taxon>Actinomycetes</taxon>
        <taxon>Propionibacteriales</taxon>
        <taxon>Actinopolymorphaceae</taxon>
        <taxon>Actinopolymorpha</taxon>
    </lineage>
</organism>
<dbReference type="PANTHER" id="PTHR11562:SF17">
    <property type="entry name" value="RE54080P-RELATED"/>
    <property type="match status" value="1"/>
</dbReference>
<dbReference type="SUPFAM" id="SSF160240">
    <property type="entry name" value="Cation efflux protein cytoplasmic domain-like"/>
    <property type="match status" value="1"/>
</dbReference>
<evidence type="ECO:0000259" key="10">
    <source>
        <dbReference type="Pfam" id="PF16916"/>
    </source>
</evidence>
<feature type="transmembrane region" description="Helical" evidence="8">
    <location>
        <begin position="91"/>
        <end position="112"/>
    </location>
</feature>
<keyword evidence="7 8" id="KW-0472">Membrane</keyword>
<reference evidence="12 13" key="1">
    <citation type="submission" date="2016-10" db="EMBL/GenBank/DDBJ databases">
        <authorList>
            <person name="de Groot N.N."/>
        </authorList>
    </citation>
    <scope>NUCLEOTIDE SEQUENCE [LARGE SCALE GENOMIC DNA]</scope>
    <source>
        <strain evidence="12 13">CPCC 202808</strain>
    </source>
</reference>
<dbReference type="NCBIfam" id="TIGR01297">
    <property type="entry name" value="CDF"/>
    <property type="match status" value="1"/>
</dbReference>
<dbReference type="Pfam" id="PF01545">
    <property type="entry name" value="Cation_efflux"/>
    <property type="match status" value="1"/>
</dbReference>
<keyword evidence="6" id="KW-0406">Ion transport</keyword>
<dbReference type="EMBL" id="JACBZA010000001">
    <property type="protein sequence ID" value="NYH87022.1"/>
    <property type="molecule type" value="Genomic_DNA"/>
</dbReference>
<feature type="transmembrane region" description="Helical" evidence="8">
    <location>
        <begin position="59"/>
        <end position="79"/>
    </location>
</feature>
<evidence type="ECO:0000313" key="14">
    <source>
        <dbReference type="Proteomes" id="UP000533017"/>
    </source>
</evidence>
<dbReference type="InterPro" id="IPR050681">
    <property type="entry name" value="CDF/SLC30A"/>
</dbReference>
<feature type="domain" description="Cation efflux protein cytoplasmic" evidence="10">
    <location>
        <begin position="221"/>
        <end position="299"/>
    </location>
</feature>
<dbReference type="InterPro" id="IPR002524">
    <property type="entry name" value="Cation_efflux"/>
</dbReference>
<dbReference type="Proteomes" id="UP000199052">
    <property type="component" value="Unassembled WGS sequence"/>
</dbReference>
<keyword evidence="3" id="KW-0813">Transport</keyword>
<comment type="subcellular location">
    <subcellularLocation>
        <location evidence="1">Membrane</location>
        <topology evidence="1">Multi-pass membrane protein</topology>
    </subcellularLocation>
</comment>
<keyword evidence="14" id="KW-1185">Reference proteome</keyword>
<dbReference type="EMBL" id="FOOI01000014">
    <property type="protein sequence ID" value="SFH23764.1"/>
    <property type="molecule type" value="Genomic_DNA"/>
</dbReference>
<evidence type="ECO:0000256" key="5">
    <source>
        <dbReference type="ARBA" id="ARBA00022989"/>
    </source>
</evidence>
<evidence type="ECO:0000256" key="2">
    <source>
        <dbReference type="ARBA" id="ARBA00008873"/>
    </source>
</evidence>
<evidence type="ECO:0000256" key="7">
    <source>
        <dbReference type="ARBA" id="ARBA00023136"/>
    </source>
</evidence>
<feature type="transmembrane region" description="Helical" evidence="8">
    <location>
        <begin position="192"/>
        <end position="213"/>
    </location>
</feature>
<dbReference type="InterPro" id="IPR027469">
    <property type="entry name" value="Cation_efflux_TMD_sf"/>
</dbReference>
<dbReference type="STRING" id="504797.SAMN05421678_11443"/>
<evidence type="ECO:0000313" key="11">
    <source>
        <dbReference type="EMBL" id="NYH87022.1"/>
    </source>
</evidence>
<accession>A0A1I2YDH7</accession>
<dbReference type="GO" id="GO:0005886">
    <property type="term" value="C:plasma membrane"/>
    <property type="evidence" value="ECO:0007669"/>
    <property type="project" value="TreeGrafter"/>
</dbReference>
<dbReference type="PANTHER" id="PTHR11562">
    <property type="entry name" value="CATION EFFLUX PROTEIN/ ZINC TRANSPORTER"/>
    <property type="match status" value="1"/>
</dbReference>
<feature type="domain" description="Cation efflux protein transmembrane" evidence="9">
    <location>
        <begin position="27"/>
        <end position="217"/>
    </location>
</feature>
<protein>
    <submittedName>
        <fullName evidence="12">Cobalt-zinc-cadmium efflux system protein</fullName>
    </submittedName>
</protein>
<dbReference type="OrthoDB" id="9809646at2"/>
<dbReference type="Pfam" id="PF16916">
    <property type="entry name" value="ZT_dimer"/>
    <property type="match status" value="1"/>
</dbReference>
<evidence type="ECO:0000256" key="4">
    <source>
        <dbReference type="ARBA" id="ARBA00022692"/>
    </source>
</evidence>
<dbReference type="GO" id="GO:0005385">
    <property type="term" value="F:zinc ion transmembrane transporter activity"/>
    <property type="evidence" value="ECO:0007669"/>
    <property type="project" value="TreeGrafter"/>
</dbReference>
<dbReference type="InterPro" id="IPR027470">
    <property type="entry name" value="Cation_efflux_CTD"/>
</dbReference>
<gene>
    <name evidence="11" type="ORF">FHR37_005873</name>
    <name evidence="12" type="ORF">SAMN05421678_11443</name>
</gene>
<dbReference type="Proteomes" id="UP000533017">
    <property type="component" value="Unassembled WGS sequence"/>
</dbReference>
<evidence type="ECO:0000256" key="8">
    <source>
        <dbReference type="SAM" id="Phobius"/>
    </source>
</evidence>
<dbReference type="RefSeq" id="WP_092886407.1">
    <property type="nucleotide sequence ID" value="NZ_FOOI01000014.1"/>
</dbReference>
<dbReference type="InterPro" id="IPR058533">
    <property type="entry name" value="Cation_efflux_TM"/>
</dbReference>
<evidence type="ECO:0000313" key="13">
    <source>
        <dbReference type="Proteomes" id="UP000199052"/>
    </source>
</evidence>
<evidence type="ECO:0000313" key="12">
    <source>
        <dbReference type="EMBL" id="SFH23764.1"/>
    </source>
</evidence>
<dbReference type="Gene3D" id="1.20.1510.10">
    <property type="entry name" value="Cation efflux protein transmembrane domain"/>
    <property type="match status" value="1"/>
</dbReference>
<feature type="transmembrane region" description="Helical" evidence="8">
    <location>
        <begin position="127"/>
        <end position="147"/>
    </location>
</feature>
<keyword evidence="5 8" id="KW-1133">Transmembrane helix</keyword>